<protein>
    <submittedName>
        <fullName evidence="2">Uncharacterized protein</fullName>
    </submittedName>
</protein>
<feature type="region of interest" description="Disordered" evidence="1">
    <location>
        <begin position="1"/>
        <end position="20"/>
    </location>
</feature>
<evidence type="ECO:0000256" key="1">
    <source>
        <dbReference type="SAM" id="MobiDB-lite"/>
    </source>
</evidence>
<organism evidence="2 3">
    <name type="scientific">Kipferlia bialata</name>
    <dbReference type="NCBI Taxonomy" id="797122"/>
    <lineage>
        <taxon>Eukaryota</taxon>
        <taxon>Metamonada</taxon>
        <taxon>Carpediemonas-like organisms</taxon>
        <taxon>Kipferlia</taxon>
    </lineage>
</organism>
<accession>A0A391NTZ2</accession>
<dbReference type="EMBL" id="BDIP01008214">
    <property type="protein sequence ID" value="GCA64694.1"/>
    <property type="molecule type" value="Genomic_DNA"/>
</dbReference>
<dbReference type="Proteomes" id="UP000265618">
    <property type="component" value="Unassembled WGS sequence"/>
</dbReference>
<gene>
    <name evidence="2" type="ORF">KIPB_015095</name>
</gene>
<keyword evidence="3" id="KW-1185">Reference proteome</keyword>
<evidence type="ECO:0000313" key="3">
    <source>
        <dbReference type="Proteomes" id="UP000265618"/>
    </source>
</evidence>
<feature type="non-terminal residue" evidence="2">
    <location>
        <position position="20"/>
    </location>
</feature>
<name>A0A391NTZ2_9EUKA</name>
<dbReference type="AlphaFoldDB" id="A0A391NTZ2"/>
<proteinExistence type="predicted"/>
<comment type="caution">
    <text evidence="2">The sequence shown here is derived from an EMBL/GenBank/DDBJ whole genome shotgun (WGS) entry which is preliminary data.</text>
</comment>
<reference evidence="2 3" key="1">
    <citation type="journal article" date="2018" name="PLoS ONE">
        <title>The draft genome of Kipferlia bialata reveals reductive genome evolution in fornicate parasites.</title>
        <authorList>
            <person name="Tanifuji G."/>
            <person name="Takabayashi S."/>
            <person name="Kume K."/>
            <person name="Takagi M."/>
            <person name="Nakayama T."/>
            <person name="Kamikawa R."/>
            <person name="Inagaki Y."/>
            <person name="Hashimoto T."/>
        </authorList>
    </citation>
    <scope>NUCLEOTIDE SEQUENCE [LARGE SCALE GENOMIC DNA]</scope>
    <source>
        <strain evidence="2">NY0173</strain>
    </source>
</reference>
<sequence>MVETEADVRDRDTKIAALQG</sequence>
<evidence type="ECO:0000313" key="2">
    <source>
        <dbReference type="EMBL" id="GCA64694.1"/>
    </source>
</evidence>
<feature type="compositionally biased region" description="Basic and acidic residues" evidence="1">
    <location>
        <begin position="1"/>
        <end position="14"/>
    </location>
</feature>